<evidence type="ECO:0000313" key="1">
    <source>
        <dbReference type="EMBL" id="BEQ16138.1"/>
    </source>
</evidence>
<keyword evidence="2" id="KW-1185">Reference proteome</keyword>
<dbReference type="RefSeq" id="WP_338601543.1">
    <property type="nucleotide sequence ID" value="NZ_AP028679.1"/>
</dbReference>
<dbReference type="KEGG" id="dmp:FAK_32040"/>
<gene>
    <name evidence="1" type="ORF">FAK_32040</name>
</gene>
<accession>A0AAU9F1M2</accession>
<evidence type="ECO:0000313" key="2">
    <source>
        <dbReference type="Proteomes" id="UP001366166"/>
    </source>
</evidence>
<name>A0AAU9F1M2_9BACT</name>
<proteinExistence type="predicted"/>
<sequence length="172" mass="19664">MPVIELNLSDEVYLRWRDFMGSQQADRLVEAGLLGDWVALGFMNKINDYLKQGGPPGVETEDERRQRMEAEARRKLTKPQKRVLPMFDENETITLPEICRVLGIPLDQGRTLVQDWVAQDFLSNAPRSRDDAPTFVLSRSWQERNLAANRPSLHAPRRLHFAAKSKPGPNEG</sequence>
<organism evidence="1 2">
    <name type="scientific">Desulfoferula mesophila</name>
    <dbReference type="NCBI Taxonomy" id="3058419"/>
    <lineage>
        <taxon>Bacteria</taxon>
        <taxon>Pseudomonadati</taxon>
        <taxon>Thermodesulfobacteriota</taxon>
        <taxon>Desulfarculia</taxon>
        <taxon>Desulfarculales</taxon>
        <taxon>Desulfarculaceae</taxon>
        <taxon>Desulfoferula</taxon>
    </lineage>
</organism>
<reference evidence="2" key="1">
    <citation type="journal article" date="2023" name="Arch. Microbiol.">
        <title>Desulfoferula mesophilus gen. nov. sp. nov., a mesophilic sulfate-reducing bacterium isolated from a brackish lake sediment.</title>
        <authorList>
            <person name="Watanabe T."/>
            <person name="Yabe T."/>
            <person name="Tsuji J.M."/>
            <person name="Fukui M."/>
        </authorList>
    </citation>
    <scope>NUCLEOTIDE SEQUENCE [LARGE SCALE GENOMIC DNA]</scope>
    <source>
        <strain evidence="2">12FAK</strain>
    </source>
</reference>
<dbReference type="AlphaFoldDB" id="A0AAU9F1M2"/>
<protein>
    <submittedName>
        <fullName evidence="1">Uncharacterized protein</fullName>
    </submittedName>
</protein>
<dbReference type="Proteomes" id="UP001366166">
    <property type="component" value="Chromosome"/>
</dbReference>
<dbReference type="EMBL" id="AP028679">
    <property type="protein sequence ID" value="BEQ16138.1"/>
    <property type="molecule type" value="Genomic_DNA"/>
</dbReference>